<evidence type="ECO:0000313" key="5">
    <source>
        <dbReference type="EMBL" id="MCQ1529440.1"/>
    </source>
</evidence>
<dbReference type="InterPro" id="IPR015424">
    <property type="entry name" value="PyrdxlP-dep_Trfase"/>
</dbReference>
<dbReference type="PIRSF" id="PIRSF017617">
    <property type="entry name" value="Thr_aldolase"/>
    <property type="match status" value="1"/>
</dbReference>
<keyword evidence="5" id="KW-0808">Transferase</keyword>
<keyword evidence="5" id="KW-0032">Aminotransferase</keyword>
<comment type="caution">
    <text evidence="5">The sequence shown here is derived from an EMBL/GenBank/DDBJ whole genome shotgun (WGS) entry which is preliminary data.</text>
</comment>
<dbReference type="Proteomes" id="UP001651880">
    <property type="component" value="Unassembled WGS sequence"/>
</dbReference>
<dbReference type="InterPro" id="IPR001597">
    <property type="entry name" value="ArAA_b-elim_lyase/Thr_aldolase"/>
</dbReference>
<comment type="similarity">
    <text evidence="2">Belongs to the threonine aldolase family.</text>
</comment>
<evidence type="ECO:0000259" key="4">
    <source>
        <dbReference type="Pfam" id="PF01212"/>
    </source>
</evidence>
<evidence type="ECO:0000256" key="1">
    <source>
        <dbReference type="ARBA" id="ARBA00001933"/>
    </source>
</evidence>
<dbReference type="Gene3D" id="3.90.1150.10">
    <property type="entry name" value="Aspartate Aminotransferase, domain 1"/>
    <property type="match status" value="1"/>
</dbReference>
<sequence length="345" mass="38039">MIDLRSDTLTLPSEEMLKTILSAKLGDDGRTNQKGRGEDLTVNELEDLAAMLTGKEEAVLFSSGTLANTTAVLTYCNPGDKVLVDEMQHIYLSEKVVFEKSVGQLIPVAYKLNERKTPDLKSLRDLMQQNDIKLLCIENTHNFSGGTCTDLEELKSIRNLAQEFNIPIHMDGARLFNAAVSLGVEAKDICQYVDSVMFCLSKGLGAPVGSLLCGSKDFVKKARGKRKLLGGNMRQAGIIAAPGIYALKHNIQSLKEDNANAKYAADSLRDLKKTKVQENVQSNIVMLDVSQTGLTVEEYCARAKEKGLWIRPVLNNKARLVFYRGISRDDAAQAVNIIKEIDDQL</sequence>
<reference evidence="5 6" key="1">
    <citation type="submission" date="2021-10" db="EMBL/GenBank/DDBJ databases">
        <title>Lutispora strain m25 sp. nov., a thermophilic, non-spore-forming bacterium isolated from a lab-scale methanogenic bioreactor digesting anaerobic sludge.</title>
        <authorList>
            <person name="El Houari A."/>
            <person name="Mcdonald J."/>
        </authorList>
    </citation>
    <scope>NUCLEOTIDE SEQUENCE [LARGE SCALE GENOMIC DNA]</scope>
    <source>
        <strain evidence="6">m25</strain>
    </source>
</reference>
<organism evidence="5 6">
    <name type="scientific">Lutispora saccharofermentans</name>
    <dbReference type="NCBI Taxonomy" id="3024236"/>
    <lineage>
        <taxon>Bacteria</taxon>
        <taxon>Bacillati</taxon>
        <taxon>Bacillota</taxon>
        <taxon>Clostridia</taxon>
        <taxon>Lutisporales</taxon>
        <taxon>Lutisporaceae</taxon>
        <taxon>Lutispora</taxon>
    </lineage>
</organism>
<dbReference type="GO" id="GO:0008483">
    <property type="term" value="F:transaminase activity"/>
    <property type="evidence" value="ECO:0007669"/>
    <property type="project" value="UniProtKB-KW"/>
</dbReference>
<evidence type="ECO:0000313" key="6">
    <source>
        <dbReference type="Proteomes" id="UP001651880"/>
    </source>
</evidence>
<evidence type="ECO:0000256" key="2">
    <source>
        <dbReference type="ARBA" id="ARBA00006966"/>
    </source>
</evidence>
<evidence type="ECO:0000256" key="3">
    <source>
        <dbReference type="ARBA" id="ARBA00022898"/>
    </source>
</evidence>
<gene>
    <name evidence="5" type="ORF">LJD61_07715</name>
</gene>
<dbReference type="InterPro" id="IPR023603">
    <property type="entry name" value="Low_specificity_L-TA-like"/>
</dbReference>
<keyword evidence="3" id="KW-0663">Pyridoxal phosphate</keyword>
<feature type="domain" description="Aromatic amino acid beta-eliminating lyase/threonine aldolase" evidence="4">
    <location>
        <begin position="3"/>
        <end position="288"/>
    </location>
</feature>
<comment type="cofactor">
    <cofactor evidence="1">
        <name>pyridoxal 5'-phosphate</name>
        <dbReference type="ChEBI" id="CHEBI:597326"/>
    </cofactor>
</comment>
<dbReference type="PANTHER" id="PTHR48097:SF9">
    <property type="entry name" value="L-THREONINE ALDOLASE"/>
    <property type="match status" value="1"/>
</dbReference>
<keyword evidence="6" id="KW-1185">Reference proteome</keyword>
<dbReference type="RefSeq" id="WP_255226958.1">
    <property type="nucleotide sequence ID" value="NZ_JAJEKE010000005.1"/>
</dbReference>
<dbReference type="PANTHER" id="PTHR48097">
    <property type="entry name" value="L-THREONINE ALDOLASE-RELATED"/>
    <property type="match status" value="1"/>
</dbReference>
<name>A0ABT1NDV6_9FIRM</name>
<proteinExistence type="inferred from homology"/>
<protein>
    <submittedName>
        <fullName evidence="5">Aminotransferase class I/II-fold pyridoxal phosphate-dependent enzyme</fullName>
    </submittedName>
</protein>
<dbReference type="EMBL" id="JAJEKE010000005">
    <property type="protein sequence ID" value="MCQ1529440.1"/>
    <property type="molecule type" value="Genomic_DNA"/>
</dbReference>
<dbReference type="SUPFAM" id="SSF53383">
    <property type="entry name" value="PLP-dependent transferases"/>
    <property type="match status" value="1"/>
</dbReference>
<dbReference type="Pfam" id="PF01212">
    <property type="entry name" value="Beta_elim_lyase"/>
    <property type="match status" value="1"/>
</dbReference>
<dbReference type="InterPro" id="IPR015422">
    <property type="entry name" value="PyrdxlP-dep_Trfase_small"/>
</dbReference>
<dbReference type="NCBIfam" id="NF041359">
    <property type="entry name" value="GntG_guanitoxin"/>
    <property type="match status" value="1"/>
</dbReference>
<accession>A0ABT1NDV6</accession>
<dbReference type="InterPro" id="IPR015421">
    <property type="entry name" value="PyrdxlP-dep_Trfase_major"/>
</dbReference>
<dbReference type="Gene3D" id="3.40.640.10">
    <property type="entry name" value="Type I PLP-dependent aspartate aminotransferase-like (Major domain)"/>
    <property type="match status" value="1"/>
</dbReference>